<feature type="transmembrane region" description="Helical" evidence="2">
    <location>
        <begin position="257"/>
        <end position="279"/>
    </location>
</feature>
<protein>
    <submittedName>
        <fullName evidence="3">DegV family protein</fullName>
    </submittedName>
</protein>
<evidence type="ECO:0000313" key="4">
    <source>
        <dbReference type="Proteomes" id="UP000886808"/>
    </source>
</evidence>
<organism evidence="3 4">
    <name type="scientific">Candidatus Butyricicoccus avistercoris</name>
    <dbReference type="NCBI Taxonomy" id="2838518"/>
    <lineage>
        <taxon>Bacteria</taxon>
        <taxon>Bacillati</taxon>
        <taxon>Bacillota</taxon>
        <taxon>Clostridia</taxon>
        <taxon>Eubacteriales</taxon>
        <taxon>Butyricicoccaceae</taxon>
        <taxon>Butyricicoccus</taxon>
    </lineage>
</organism>
<dbReference type="PANTHER" id="PTHR33434:SF2">
    <property type="entry name" value="FATTY ACID-BINDING PROTEIN TM_1468"/>
    <property type="match status" value="1"/>
</dbReference>
<dbReference type="InterPro" id="IPR003797">
    <property type="entry name" value="DegV"/>
</dbReference>
<dbReference type="SUPFAM" id="SSF82549">
    <property type="entry name" value="DAK1/DegV-like"/>
    <property type="match status" value="1"/>
</dbReference>
<keyword evidence="2" id="KW-0472">Membrane</keyword>
<dbReference type="Gene3D" id="3.30.1180.10">
    <property type="match status" value="1"/>
</dbReference>
<dbReference type="InterPro" id="IPR050270">
    <property type="entry name" value="DegV_domain_contain"/>
</dbReference>
<reference evidence="3" key="2">
    <citation type="submission" date="2021-04" db="EMBL/GenBank/DDBJ databases">
        <authorList>
            <person name="Gilroy R."/>
        </authorList>
    </citation>
    <scope>NUCLEOTIDE SEQUENCE</scope>
    <source>
        <strain evidence="3">CHK193-4272</strain>
    </source>
</reference>
<dbReference type="NCBIfam" id="TIGR00762">
    <property type="entry name" value="DegV"/>
    <property type="match status" value="1"/>
</dbReference>
<dbReference type="PANTHER" id="PTHR33434">
    <property type="entry name" value="DEGV DOMAIN-CONTAINING PROTEIN DR_1986-RELATED"/>
    <property type="match status" value="1"/>
</dbReference>
<evidence type="ECO:0000256" key="1">
    <source>
        <dbReference type="ARBA" id="ARBA00023121"/>
    </source>
</evidence>
<dbReference type="AlphaFoldDB" id="A0A9D1PJ85"/>
<keyword evidence="2" id="KW-1133">Transmembrane helix</keyword>
<gene>
    <name evidence="3" type="ORF">H9746_07455</name>
</gene>
<keyword evidence="2" id="KW-0812">Transmembrane</keyword>
<evidence type="ECO:0000313" key="3">
    <source>
        <dbReference type="EMBL" id="HIV62660.1"/>
    </source>
</evidence>
<dbReference type="Pfam" id="PF02645">
    <property type="entry name" value="DegV"/>
    <property type="match status" value="1"/>
</dbReference>
<dbReference type="Proteomes" id="UP000886808">
    <property type="component" value="Unassembled WGS sequence"/>
</dbReference>
<dbReference type="Gene3D" id="3.40.50.10170">
    <property type="match status" value="1"/>
</dbReference>
<comment type="caution">
    <text evidence="3">The sequence shown here is derived from an EMBL/GenBank/DDBJ whole genome shotgun (WGS) entry which is preliminary data.</text>
</comment>
<dbReference type="PROSITE" id="PS51482">
    <property type="entry name" value="DEGV"/>
    <property type="match status" value="1"/>
</dbReference>
<accession>A0A9D1PJ85</accession>
<dbReference type="InterPro" id="IPR043168">
    <property type="entry name" value="DegV_C"/>
</dbReference>
<sequence>MQDIVVITDSSCDYSPEQAANAGFSMVPLTVSFGNENFLEGLEITPSQFYSRLAKETELPKTSQPSPEMFCSVFKKYKDAKHIVCITISSGLSGTIRSATIAAQMLEEENFVPKIHVVDSLNGCTATGLMAETAAKMANEGKNIDEILARLEQMQKTTAIYFVPDTLENLRKGGRIGNVRAAVGSLLGIKPILTVIDGKATDIGKCRGAAQVRQKLVQKFLECAKSLKEVIVIHTDAPVAAQELVKELKKSVPEIKINLHIVGSVIGTYIGAGAVGLAFEEKQPRW</sequence>
<proteinExistence type="predicted"/>
<name>A0A9D1PJ85_9FIRM</name>
<keyword evidence="1" id="KW-0446">Lipid-binding</keyword>
<reference evidence="3" key="1">
    <citation type="journal article" date="2021" name="PeerJ">
        <title>Extensive microbial diversity within the chicken gut microbiome revealed by metagenomics and culture.</title>
        <authorList>
            <person name="Gilroy R."/>
            <person name="Ravi A."/>
            <person name="Getino M."/>
            <person name="Pursley I."/>
            <person name="Horton D.L."/>
            <person name="Alikhan N.F."/>
            <person name="Baker D."/>
            <person name="Gharbi K."/>
            <person name="Hall N."/>
            <person name="Watson M."/>
            <person name="Adriaenssens E.M."/>
            <person name="Foster-Nyarko E."/>
            <person name="Jarju S."/>
            <person name="Secka A."/>
            <person name="Antonio M."/>
            <person name="Oren A."/>
            <person name="Chaudhuri R.R."/>
            <person name="La Ragione R."/>
            <person name="Hildebrand F."/>
            <person name="Pallen M.J."/>
        </authorList>
    </citation>
    <scope>NUCLEOTIDE SEQUENCE</scope>
    <source>
        <strain evidence="3">CHK193-4272</strain>
    </source>
</reference>
<evidence type="ECO:0000256" key="2">
    <source>
        <dbReference type="SAM" id="Phobius"/>
    </source>
</evidence>
<dbReference type="GO" id="GO:0008289">
    <property type="term" value="F:lipid binding"/>
    <property type="evidence" value="ECO:0007669"/>
    <property type="project" value="UniProtKB-KW"/>
</dbReference>
<dbReference type="EMBL" id="DXIE01000043">
    <property type="protein sequence ID" value="HIV62660.1"/>
    <property type="molecule type" value="Genomic_DNA"/>
</dbReference>